<proteinExistence type="predicted"/>
<dbReference type="AlphaFoldDB" id="A0A0E9RAV0"/>
<sequence length="62" mass="7333">MYIMHILHIHFFLLFPLFSLYRTTAFEWLHFSGIFLENTLLNTHGPQFNALTTAPQTFPCCQ</sequence>
<reference evidence="2" key="1">
    <citation type="submission" date="2014-11" db="EMBL/GenBank/DDBJ databases">
        <authorList>
            <person name="Amaro Gonzalez C."/>
        </authorList>
    </citation>
    <scope>NUCLEOTIDE SEQUENCE</scope>
</reference>
<evidence type="ECO:0000256" key="1">
    <source>
        <dbReference type="SAM" id="SignalP"/>
    </source>
</evidence>
<organism evidence="2">
    <name type="scientific">Anguilla anguilla</name>
    <name type="common">European freshwater eel</name>
    <name type="synonym">Muraena anguilla</name>
    <dbReference type="NCBI Taxonomy" id="7936"/>
    <lineage>
        <taxon>Eukaryota</taxon>
        <taxon>Metazoa</taxon>
        <taxon>Chordata</taxon>
        <taxon>Craniata</taxon>
        <taxon>Vertebrata</taxon>
        <taxon>Euteleostomi</taxon>
        <taxon>Actinopterygii</taxon>
        <taxon>Neopterygii</taxon>
        <taxon>Teleostei</taxon>
        <taxon>Anguilliformes</taxon>
        <taxon>Anguillidae</taxon>
        <taxon>Anguilla</taxon>
    </lineage>
</organism>
<evidence type="ECO:0000313" key="2">
    <source>
        <dbReference type="EMBL" id="JAH26251.1"/>
    </source>
</evidence>
<protein>
    <submittedName>
        <fullName evidence="2">Uncharacterized protein</fullName>
    </submittedName>
</protein>
<accession>A0A0E9RAV0</accession>
<keyword evidence="1" id="KW-0732">Signal</keyword>
<name>A0A0E9RAV0_ANGAN</name>
<dbReference type="EMBL" id="GBXM01082326">
    <property type="protein sequence ID" value="JAH26251.1"/>
    <property type="molecule type" value="Transcribed_RNA"/>
</dbReference>
<reference evidence="2" key="2">
    <citation type="journal article" date="2015" name="Fish Shellfish Immunol.">
        <title>Early steps in the European eel (Anguilla anguilla)-Vibrio vulnificus interaction in the gills: Role of the RtxA13 toxin.</title>
        <authorList>
            <person name="Callol A."/>
            <person name="Pajuelo D."/>
            <person name="Ebbesson L."/>
            <person name="Teles M."/>
            <person name="MacKenzie S."/>
            <person name="Amaro C."/>
        </authorList>
    </citation>
    <scope>NUCLEOTIDE SEQUENCE</scope>
</reference>
<feature type="signal peptide" evidence="1">
    <location>
        <begin position="1"/>
        <end position="25"/>
    </location>
</feature>
<feature type="chain" id="PRO_5002431596" evidence="1">
    <location>
        <begin position="26"/>
        <end position="62"/>
    </location>
</feature>